<evidence type="ECO:0000256" key="4">
    <source>
        <dbReference type="ARBA" id="ARBA00023134"/>
    </source>
</evidence>
<dbReference type="GO" id="GO:0003924">
    <property type="term" value="F:GTPase activity"/>
    <property type="evidence" value="ECO:0007669"/>
    <property type="project" value="TreeGrafter"/>
</dbReference>
<keyword evidence="2" id="KW-0547">Nucleotide-binding</keyword>
<dbReference type="Proteomes" id="UP000261680">
    <property type="component" value="Unplaced"/>
</dbReference>
<evidence type="ECO:0000313" key="6">
    <source>
        <dbReference type="Proteomes" id="UP000261680"/>
    </source>
</evidence>
<dbReference type="InterPro" id="IPR027417">
    <property type="entry name" value="P-loop_NTPase"/>
</dbReference>
<dbReference type="Gene3D" id="3.40.50.300">
    <property type="entry name" value="P-loop containing nucleotide triphosphate hydrolases"/>
    <property type="match status" value="1"/>
</dbReference>
<dbReference type="KEGG" id="umr:103680633"/>
<dbReference type="GO" id="GO:0045087">
    <property type="term" value="P:innate immune response"/>
    <property type="evidence" value="ECO:0007669"/>
    <property type="project" value="TreeGrafter"/>
</dbReference>
<dbReference type="Pfam" id="PF05049">
    <property type="entry name" value="IIGP"/>
    <property type="match status" value="1"/>
</dbReference>
<dbReference type="PROSITE" id="PS51716">
    <property type="entry name" value="G_IRG"/>
    <property type="match status" value="1"/>
</dbReference>
<dbReference type="GeneID" id="103680633"/>
<sequence length="434" mass="49087">MLSPEVHEDVPQLTSMDQFISDFLVEKNFQQLATNFVPHYTTLVSKVGGIISPENLGRIQAALKEANLKDVADIIEESLKAAENAPLDVAVIGESGTGKSSFINALRGVSYEEEGFAGVGVVETTMKKTPYQHPKYPNVTFWDLPGTGTPNFHPHEYLEMVEFATYDFFIIISSSRFTLNDALLAQNIKEIGKKFYFVRTKVDNDLYNEKKSKPTSFKREGVLQRIRDNCLANLSHIGVPEPCIFLVSNFDLDDFDFPILEETLLNELPVHKRYTFVLLLPNLSDASIEMKRAFLKEKIWLDALKSSALSFIPFMACFNGFDLPQQEKCLNLYRSHFGLDENSVKGIAEKLSMSLEDIKSFTKSLTIQFLMQDDSIADKAMKCAECYCSVNGGLPSTLFQFFKIYFLHLKFINTVADDAKILLHKTLKSLSLRR</sequence>
<keyword evidence="4" id="KW-0342">GTP-binding</keyword>
<dbReference type="RefSeq" id="XP_008708356.2">
    <property type="nucleotide sequence ID" value="XM_008710134.2"/>
</dbReference>
<dbReference type="RefSeq" id="XP_008708355.2">
    <property type="nucleotide sequence ID" value="XM_008710133.2"/>
</dbReference>
<evidence type="ECO:0000256" key="2">
    <source>
        <dbReference type="ARBA" id="ARBA00022741"/>
    </source>
</evidence>
<dbReference type="OrthoDB" id="422720at2759"/>
<keyword evidence="6" id="KW-1185">Reference proteome</keyword>
<dbReference type="GO" id="GO:0000045">
    <property type="term" value="P:autophagosome assembly"/>
    <property type="evidence" value="ECO:0007669"/>
    <property type="project" value="TreeGrafter"/>
</dbReference>
<dbReference type="AlphaFoldDB" id="A0A384DNL4"/>
<dbReference type="GO" id="GO:0035458">
    <property type="term" value="P:cellular response to interferon-beta"/>
    <property type="evidence" value="ECO:0007669"/>
    <property type="project" value="TreeGrafter"/>
</dbReference>
<accession>A0A384DNL4</accession>
<evidence type="ECO:0000259" key="5">
    <source>
        <dbReference type="PROSITE" id="PS51716"/>
    </source>
</evidence>
<evidence type="ECO:0000313" key="7">
    <source>
        <dbReference type="RefSeq" id="XP_008708354.2"/>
    </source>
</evidence>
<comment type="similarity">
    <text evidence="1">Belongs to the TRAFAC class dynamin-like GTPase superfamily. IRG family.</text>
</comment>
<dbReference type="PANTHER" id="PTHR32341">
    <property type="entry name" value="INTERFERON-INDUCIBLE GTPASE"/>
    <property type="match status" value="1"/>
</dbReference>
<feature type="domain" description="IRG-type G" evidence="5">
    <location>
        <begin position="85"/>
        <end position="267"/>
    </location>
</feature>
<reference evidence="7 8" key="1">
    <citation type="submission" date="2025-04" db="UniProtKB">
        <authorList>
            <consortium name="RefSeq"/>
        </authorList>
    </citation>
    <scope>IDENTIFICATION</scope>
    <source>
        <tissue evidence="7 8">Whole blood</tissue>
    </source>
</reference>
<dbReference type="PANTHER" id="PTHR32341:SF13">
    <property type="entry name" value="GTP-BINDING PROTEIN"/>
    <property type="match status" value="1"/>
</dbReference>
<dbReference type="RefSeq" id="XP_008708354.2">
    <property type="nucleotide sequence ID" value="XM_008710132.2"/>
</dbReference>
<gene>
    <name evidence="7 8 9" type="primary">LOC103680633</name>
</gene>
<protein>
    <submittedName>
        <fullName evidence="7 8">T-cell-specific guanine nucleotide triphosphate-binding protein 2-like isoform X1</fullName>
    </submittedName>
</protein>
<dbReference type="InterPro" id="IPR051515">
    <property type="entry name" value="IRG"/>
</dbReference>
<evidence type="ECO:0000313" key="8">
    <source>
        <dbReference type="RefSeq" id="XP_008708355.2"/>
    </source>
</evidence>
<dbReference type="CDD" id="cd04104">
    <property type="entry name" value="p47_IIGP_like"/>
    <property type="match status" value="1"/>
</dbReference>
<proteinExistence type="inferred from homology"/>
<evidence type="ECO:0000313" key="9">
    <source>
        <dbReference type="RefSeq" id="XP_008708356.2"/>
    </source>
</evidence>
<evidence type="ECO:0000256" key="1">
    <source>
        <dbReference type="ARBA" id="ARBA00005429"/>
    </source>
</evidence>
<dbReference type="SUPFAM" id="SSF52540">
    <property type="entry name" value="P-loop containing nucleoside triphosphate hydrolases"/>
    <property type="match status" value="1"/>
</dbReference>
<dbReference type="InterPro" id="IPR007743">
    <property type="entry name" value="Immunity-related_GTPase-like"/>
</dbReference>
<dbReference type="InterPro" id="IPR030385">
    <property type="entry name" value="G_IRG_dom"/>
</dbReference>
<organism evidence="6 7">
    <name type="scientific">Ursus maritimus</name>
    <name type="common">Polar bear</name>
    <name type="synonym">Thalarctos maritimus</name>
    <dbReference type="NCBI Taxonomy" id="29073"/>
    <lineage>
        <taxon>Eukaryota</taxon>
        <taxon>Metazoa</taxon>
        <taxon>Chordata</taxon>
        <taxon>Craniata</taxon>
        <taxon>Vertebrata</taxon>
        <taxon>Euteleostomi</taxon>
        <taxon>Mammalia</taxon>
        <taxon>Eutheria</taxon>
        <taxon>Laurasiatheria</taxon>
        <taxon>Carnivora</taxon>
        <taxon>Caniformia</taxon>
        <taxon>Ursidae</taxon>
        <taxon>Ursus</taxon>
    </lineage>
</organism>
<dbReference type="FunFam" id="3.40.50.300:FF:000541">
    <property type="entry name" value="Immunity related GTPase M"/>
    <property type="match status" value="1"/>
</dbReference>
<dbReference type="GO" id="GO:0005789">
    <property type="term" value="C:endoplasmic reticulum membrane"/>
    <property type="evidence" value="ECO:0007669"/>
    <property type="project" value="TreeGrafter"/>
</dbReference>
<keyword evidence="3" id="KW-0378">Hydrolase</keyword>
<name>A0A384DNL4_URSMA</name>
<dbReference type="GO" id="GO:0005525">
    <property type="term" value="F:GTP binding"/>
    <property type="evidence" value="ECO:0007669"/>
    <property type="project" value="UniProtKB-KW"/>
</dbReference>
<evidence type="ECO:0000256" key="3">
    <source>
        <dbReference type="ARBA" id="ARBA00022801"/>
    </source>
</evidence>